<dbReference type="Proteomes" id="UP000253570">
    <property type="component" value="Unassembled WGS sequence"/>
</dbReference>
<dbReference type="GO" id="GO:0008616">
    <property type="term" value="P:tRNA queuosine(34) biosynthetic process"/>
    <property type="evidence" value="ECO:0007669"/>
    <property type="project" value="UniProtKB-KW"/>
</dbReference>
<evidence type="ECO:0000313" key="10">
    <source>
        <dbReference type="EMBL" id="RCL72033.1"/>
    </source>
</evidence>
<keyword evidence="6 10" id="KW-0560">Oxidoreductase</keyword>
<dbReference type="GO" id="GO:0051539">
    <property type="term" value="F:4 iron, 4 sulfur cluster binding"/>
    <property type="evidence" value="ECO:0007669"/>
    <property type="project" value="UniProtKB-KW"/>
</dbReference>
<dbReference type="Pfam" id="PF13484">
    <property type="entry name" value="Fer4_16"/>
    <property type="match status" value="1"/>
</dbReference>
<dbReference type="SUPFAM" id="SSF46548">
    <property type="entry name" value="alpha-helical ferredoxin"/>
    <property type="match status" value="1"/>
</dbReference>
<evidence type="ECO:0000256" key="6">
    <source>
        <dbReference type="ARBA" id="ARBA00023002"/>
    </source>
</evidence>
<sequence length="367" mass="42555">MDISSQIKEKLLQSGFDDIGFTNIENIPDQRIRLEEYLTDGYHGEMSWLEKNKERRSHPKKIWDEAKSIIVLSKNYGPEENPLKFIDRKKKANISVYARGNDYHELIKEKLKEASVWLKDSYKIESRYFVDTAPIMEKPIAQIAGLGWQGKHTNLVSRKLGSWFFLGVILLSVRLPSASAEIDHCGSCTSCIDICPTNAIIEPYKLDSRKCISYLTIELKGHIPKNMRKSIGNRVYGCDDCLAVCPWNKFAETTNDIKLRAREELNMPNLLYFLGFDRQMFNDFFRDSPIKRIGRDRFIRNILIATGNSGMKDYIPKIIPHLTDEIPIVRAASIWAIKQLTSDKEFDHFKKNNMHLEKDDNVMLEWN</sequence>
<evidence type="ECO:0000256" key="5">
    <source>
        <dbReference type="ARBA" id="ARBA00022785"/>
    </source>
</evidence>
<evidence type="ECO:0000256" key="7">
    <source>
        <dbReference type="ARBA" id="ARBA00023004"/>
    </source>
</evidence>
<proteinExistence type="predicted"/>
<keyword evidence="1" id="KW-0004">4Fe-4S</keyword>
<keyword evidence="5" id="KW-0671">Queuosine biosynthesis</keyword>
<evidence type="ECO:0000256" key="2">
    <source>
        <dbReference type="ARBA" id="ARBA00022490"/>
    </source>
</evidence>
<keyword evidence="8" id="KW-0411">Iron-sulfur</keyword>
<name>A0A368DL86_9PROT</name>
<evidence type="ECO:0000256" key="8">
    <source>
        <dbReference type="ARBA" id="ARBA00023014"/>
    </source>
</evidence>
<dbReference type="PANTHER" id="PTHR30002:SF4">
    <property type="entry name" value="EPOXYQUEUOSINE REDUCTASE"/>
    <property type="match status" value="1"/>
</dbReference>
<dbReference type="InterPro" id="IPR017896">
    <property type="entry name" value="4Fe4S_Fe-S-bd"/>
</dbReference>
<evidence type="ECO:0000256" key="4">
    <source>
        <dbReference type="ARBA" id="ARBA00022723"/>
    </source>
</evidence>
<evidence type="ECO:0000259" key="9">
    <source>
        <dbReference type="PROSITE" id="PS51379"/>
    </source>
</evidence>
<dbReference type="InterPro" id="IPR017900">
    <property type="entry name" value="4Fe4S_Fe_S_CS"/>
</dbReference>
<organism evidence="10 11">
    <name type="scientific">PS1 clade bacterium</name>
    <dbReference type="NCBI Taxonomy" id="2175152"/>
    <lineage>
        <taxon>Bacteria</taxon>
        <taxon>Pseudomonadati</taxon>
        <taxon>Pseudomonadota</taxon>
        <taxon>Alphaproteobacteria</taxon>
        <taxon>PS1 clade</taxon>
    </lineage>
</organism>
<dbReference type="AlphaFoldDB" id="A0A368DL86"/>
<keyword evidence="7" id="KW-0408">Iron</keyword>
<dbReference type="EMBL" id="QOQD01000018">
    <property type="protein sequence ID" value="RCL72033.1"/>
    <property type="molecule type" value="Genomic_DNA"/>
</dbReference>
<protein>
    <submittedName>
        <fullName evidence="10">tRNA epoxyqueuosine(34) reductase QueG</fullName>
        <ecNumber evidence="10">1.17.99.6</ecNumber>
    </submittedName>
</protein>
<keyword evidence="2" id="KW-0963">Cytoplasm</keyword>
<dbReference type="PROSITE" id="PS00198">
    <property type="entry name" value="4FE4S_FER_1"/>
    <property type="match status" value="1"/>
</dbReference>
<dbReference type="GO" id="GO:0052693">
    <property type="term" value="F:epoxyqueuosine reductase activity"/>
    <property type="evidence" value="ECO:0007669"/>
    <property type="project" value="UniProtKB-EC"/>
</dbReference>
<keyword evidence="3" id="KW-0819">tRNA processing</keyword>
<reference evidence="10 11" key="1">
    <citation type="journal article" date="2018" name="Microbiome">
        <title>Fine metagenomic profile of the Mediterranean stratified and mixed water columns revealed by assembly and recruitment.</title>
        <authorList>
            <person name="Haro-Moreno J.M."/>
            <person name="Lopez-Perez M."/>
            <person name="De La Torre J.R."/>
            <person name="Picazo A."/>
            <person name="Camacho A."/>
            <person name="Rodriguez-Valera F."/>
        </authorList>
    </citation>
    <scope>NUCLEOTIDE SEQUENCE [LARGE SCALE GENOMIC DNA]</scope>
    <source>
        <strain evidence="10">MED-G57</strain>
    </source>
</reference>
<keyword evidence="4" id="KW-0479">Metal-binding</keyword>
<feature type="domain" description="4Fe-4S ferredoxin-type" evidence="9">
    <location>
        <begin position="176"/>
        <end position="205"/>
    </location>
</feature>
<dbReference type="PROSITE" id="PS51379">
    <property type="entry name" value="4FE4S_FER_2"/>
    <property type="match status" value="1"/>
</dbReference>
<dbReference type="InterPro" id="IPR013542">
    <property type="entry name" value="QueG_DUF1730"/>
</dbReference>
<evidence type="ECO:0000313" key="11">
    <source>
        <dbReference type="Proteomes" id="UP000253570"/>
    </source>
</evidence>
<dbReference type="GO" id="GO:0046872">
    <property type="term" value="F:metal ion binding"/>
    <property type="evidence" value="ECO:0007669"/>
    <property type="project" value="UniProtKB-KW"/>
</dbReference>
<dbReference type="InterPro" id="IPR004453">
    <property type="entry name" value="QueG"/>
</dbReference>
<dbReference type="EC" id="1.17.99.6" evidence="10"/>
<evidence type="ECO:0000256" key="1">
    <source>
        <dbReference type="ARBA" id="ARBA00022485"/>
    </source>
</evidence>
<dbReference type="FunFam" id="3.30.70.20:FF:000017">
    <property type="entry name" value="Epoxyqueuosine reductase"/>
    <property type="match status" value="1"/>
</dbReference>
<dbReference type="PANTHER" id="PTHR30002">
    <property type="entry name" value="EPOXYQUEUOSINE REDUCTASE"/>
    <property type="match status" value="1"/>
</dbReference>
<accession>A0A368DL86</accession>
<comment type="caution">
    <text evidence="10">The sequence shown here is derived from an EMBL/GenBank/DDBJ whole genome shotgun (WGS) entry which is preliminary data.</text>
</comment>
<dbReference type="Gene3D" id="3.30.70.20">
    <property type="match status" value="1"/>
</dbReference>
<dbReference type="Pfam" id="PF08331">
    <property type="entry name" value="QueG_DUF1730"/>
    <property type="match status" value="1"/>
</dbReference>
<evidence type="ECO:0000256" key="3">
    <source>
        <dbReference type="ARBA" id="ARBA00022694"/>
    </source>
</evidence>
<dbReference type="NCBIfam" id="TIGR00276">
    <property type="entry name" value="tRNA epoxyqueuosine(34) reductase QueG"/>
    <property type="match status" value="1"/>
</dbReference>
<gene>
    <name evidence="10" type="primary">queG</name>
    <name evidence="10" type="ORF">DBW71_06050</name>
</gene>